<organism evidence="1 2">
    <name type="scientific">Donghicola tyrosinivorans</name>
    <dbReference type="NCBI Taxonomy" id="1652492"/>
    <lineage>
        <taxon>Bacteria</taxon>
        <taxon>Pseudomonadati</taxon>
        <taxon>Pseudomonadota</taxon>
        <taxon>Alphaproteobacteria</taxon>
        <taxon>Rhodobacterales</taxon>
        <taxon>Roseobacteraceae</taxon>
        <taxon>Donghicola</taxon>
    </lineage>
</organism>
<gene>
    <name evidence="1" type="ORF">CLV74_106175</name>
</gene>
<name>A0A2T0WRY8_9RHOB</name>
<dbReference type="RefSeq" id="WP_170108028.1">
    <property type="nucleotide sequence ID" value="NZ_PVTQ01000006.1"/>
</dbReference>
<sequence>MATATTFAAPYSIHAGAKLRSVLKSIGTFLIAYGELRAARAMQNEGIRF</sequence>
<evidence type="ECO:0000313" key="1">
    <source>
        <dbReference type="EMBL" id="PRY89473.1"/>
    </source>
</evidence>
<dbReference type="Proteomes" id="UP000238392">
    <property type="component" value="Unassembled WGS sequence"/>
</dbReference>
<proteinExistence type="predicted"/>
<evidence type="ECO:0000313" key="2">
    <source>
        <dbReference type="Proteomes" id="UP000238392"/>
    </source>
</evidence>
<accession>A0A2T0WRY8</accession>
<comment type="caution">
    <text evidence="1">The sequence shown here is derived from an EMBL/GenBank/DDBJ whole genome shotgun (WGS) entry which is preliminary data.</text>
</comment>
<dbReference type="AlphaFoldDB" id="A0A2T0WRY8"/>
<protein>
    <submittedName>
        <fullName evidence="1">Uncharacterized protein</fullName>
    </submittedName>
</protein>
<keyword evidence="2" id="KW-1185">Reference proteome</keyword>
<dbReference type="EMBL" id="PVTQ01000006">
    <property type="protein sequence ID" value="PRY89473.1"/>
    <property type="molecule type" value="Genomic_DNA"/>
</dbReference>
<reference evidence="1 2" key="1">
    <citation type="submission" date="2018-03" db="EMBL/GenBank/DDBJ databases">
        <title>Genomic Encyclopedia of Archaeal and Bacterial Type Strains, Phase II (KMG-II): from individual species to whole genera.</title>
        <authorList>
            <person name="Goeker M."/>
        </authorList>
    </citation>
    <scope>NUCLEOTIDE SEQUENCE [LARGE SCALE GENOMIC DNA]</scope>
    <source>
        <strain evidence="1 2">DSM 100212</strain>
    </source>
</reference>